<evidence type="ECO:0000256" key="6">
    <source>
        <dbReference type="ARBA" id="ARBA00023136"/>
    </source>
</evidence>
<evidence type="ECO:0000313" key="9">
    <source>
        <dbReference type="EMBL" id="OJJ79088.1"/>
    </source>
</evidence>
<keyword evidence="6 7" id="KW-0472">Membrane</keyword>
<protein>
    <recommendedName>
        <fullName evidence="8">Major facilitator superfamily (MFS) profile domain-containing protein</fullName>
    </recommendedName>
</protein>
<comment type="similarity">
    <text evidence="2">Belongs to the major facilitator superfamily. TCR/Tet family.</text>
</comment>
<feature type="transmembrane region" description="Helical" evidence="7">
    <location>
        <begin position="132"/>
        <end position="158"/>
    </location>
</feature>
<dbReference type="EMBL" id="KV878922">
    <property type="protein sequence ID" value="OJJ79088.1"/>
    <property type="molecule type" value="Genomic_DNA"/>
</dbReference>
<dbReference type="RefSeq" id="XP_022395786.1">
    <property type="nucleotide sequence ID" value="XM_022548505.1"/>
</dbReference>
<dbReference type="InterPro" id="IPR011701">
    <property type="entry name" value="MFS"/>
</dbReference>
<dbReference type="InterPro" id="IPR020846">
    <property type="entry name" value="MFS_dom"/>
</dbReference>
<reference evidence="10" key="1">
    <citation type="journal article" date="2017" name="Genome Biol.">
        <title>Comparative genomics reveals high biological diversity and specific adaptations in the industrially and medically important fungal genus Aspergillus.</title>
        <authorList>
            <person name="de Vries R.P."/>
            <person name="Riley R."/>
            <person name="Wiebenga A."/>
            <person name="Aguilar-Osorio G."/>
            <person name="Amillis S."/>
            <person name="Uchima C.A."/>
            <person name="Anderluh G."/>
            <person name="Asadollahi M."/>
            <person name="Askin M."/>
            <person name="Barry K."/>
            <person name="Battaglia E."/>
            <person name="Bayram O."/>
            <person name="Benocci T."/>
            <person name="Braus-Stromeyer S.A."/>
            <person name="Caldana C."/>
            <person name="Canovas D."/>
            <person name="Cerqueira G.C."/>
            <person name="Chen F."/>
            <person name="Chen W."/>
            <person name="Choi C."/>
            <person name="Clum A."/>
            <person name="Dos Santos R.A."/>
            <person name="Damasio A.R."/>
            <person name="Diallinas G."/>
            <person name="Emri T."/>
            <person name="Fekete E."/>
            <person name="Flipphi M."/>
            <person name="Freyberg S."/>
            <person name="Gallo A."/>
            <person name="Gournas C."/>
            <person name="Habgood R."/>
            <person name="Hainaut M."/>
            <person name="Harispe M.L."/>
            <person name="Henrissat B."/>
            <person name="Hilden K.S."/>
            <person name="Hope R."/>
            <person name="Hossain A."/>
            <person name="Karabika E."/>
            <person name="Karaffa L."/>
            <person name="Karanyi Z."/>
            <person name="Krasevec N."/>
            <person name="Kuo A."/>
            <person name="Kusch H."/>
            <person name="LaButti K."/>
            <person name="Lagendijk E.L."/>
            <person name="Lapidus A."/>
            <person name="Levasseur A."/>
            <person name="Lindquist E."/>
            <person name="Lipzen A."/>
            <person name="Logrieco A.F."/>
            <person name="MacCabe A."/>
            <person name="Maekelae M.R."/>
            <person name="Malavazi I."/>
            <person name="Melin P."/>
            <person name="Meyer V."/>
            <person name="Mielnichuk N."/>
            <person name="Miskei M."/>
            <person name="Molnar A.P."/>
            <person name="Mule G."/>
            <person name="Ngan C.Y."/>
            <person name="Orejas M."/>
            <person name="Orosz E."/>
            <person name="Ouedraogo J.P."/>
            <person name="Overkamp K.M."/>
            <person name="Park H.-S."/>
            <person name="Perrone G."/>
            <person name="Piumi F."/>
            <person name="Punt P.J."/>
            <person name="Ram A.F."/>
            <person name="Ramon A."/>
            <person name="Rauscher S."/>
            <person name="Record E."/>
            <person name="Riano-Pachon D.M."/>
            <person name="Robert V."/>
            <person name="Roehrig J."/>
            <person name="Ruller R."/>
            <person name="Salamov A."/>
            <person name="Salih N.S."/>
            <person name="Samson R.A."/>
            <person name="Sandor E."/>
            <person name="Sanguinetti M."/>
            <person name="Schuetze T."/>
            <person name="Sepcic K."/>
            <person name="Shelest E."/>
            <person name="Sherlock G."/>
            <person name="Sophianopoulou V."/>
            <person name="Squina F.M."/>
            <person name="Sun H."/>
            <person name="Susca A."/>
            <person name="Todd R.B."/>
            <person name="Tsang A."/>
            <person name="Unkles S.E."/>
            <person name="van de Wiele N."/>
            <person name="van Rossen-Uffink D."/>
            <person name="Oliveira J.V."/>
            <person name="Vesth T.C."/>
            <person name="Visser J."/>
            <person name="Yu J.-H."/>
            <person name="Zhou M."/>
            <person name="Andersen M.R."/>
            <person name="Archer D.B."/>
            <person name="Baker S.E."/>
            <person name="Benoit I."/>
            <person name="Brakhage A.A."/>
            <person name="Braus G.H."/>
            <person name="Fischer R."/>
            <person name="Frisvad J.C."/>
            <person name="Goldman G.H."/>
            <person name="Houbraken J."/>
            <person name="Oakley B."/>
            <person name="Pocsi I."/>
            <person name="Scazzocchio C."/>
            <person name="Seiboth B."/>
            <person name="vanKuyk P.A."/>
            <person name="Wortman J."/>
            <person name="Dyer P.S."/>
            <person name="Grigoriev I.V."/>
        </authorList>
    </citation>
    <scope>NUCLEOTIDE SEQUENCE [LARGE SCALE GENOMIC DNA]</scope>
    <source>
        <strain evidence="10">CBS 516.65</strain>
    </source>
</reference>
<keyword evidence="5 7" id="KW-1133">Transmembrane helix</keyword>
<dbReference type="SUPFAM" id="SSF103473">
    <property type="entry name" value="MFS general substrate transporter"/>
    <property type="match status" value="1"/>
</dbReference>
<dbReference type="STRING" id="1160497.A0A1L9V580"/>
<dbReference type="Pfam" id="PF07690">
    <property type="entry name" value="MFS_1"/>
    <property type="match status" value="1"/>
</dbReference>
<feature type="transmembrane region" description="Helical" evidence="7">
    <location>
        <begin position="99"/>
        <end position="120"/>
    </location>
</feature>
<keyword evidence="10" id="KW-1185">Reference proteome</keyword>
<evidence type="ECO:0000256" key="5">
    <source>
        <dbReference type="ARBA" id="ARBA00022989"/>
    </source>
</evidence>
<comment type="subcellular location">
    <subcellularLocation>
        <location evidence="1">Membrane</location>
        <topology evidence="1">Multi-pass membrane protein</topology>
    </subcellularLocation>
</comment>
<keyword evidence="4 7" id="KW-0812">Transmembrane</keyword>
<dbReference type="PANTHER" id="PTHR23501">
    <property type="entry name" value="MAJOR FACILITATOR SUPERFAMILY"/>
    <property type="match status" value="1"/>
</dbReference>
<evidence type="ECO:0000256" key="4">
    <source>
        <dbReference type="ARBA" id="ARBA00022692"/>
    </source>
</evidence>
<dbReference type="Gene3D" id="1.20.1250.20">
    <property type="entry name" value="MFS general substrate transporter like domains"/>
    <property type="match status" value="1"/>
</dbReference>
<dbReference type="OrthoDB" id="10021397at2759"/>
<organism evidence="9 10">
    <name type="scientific">Aspergillus glaucus CBS 516.65</name>
    <dbReference type="NCBI Taxonomy" id="1160497"/>
    <lineage>
        <taxon>Eukaryota</taxon>
        <taxon>Fungi</taxon>
        <taxon>Dikarya</taxon>
        <taxon>Ascomycota</taxon>
        <taxon>Pezizomycotina</taxon>
        <taxon>Eurotiomycetes</taxon>
        <taxon>Eurotiomycetidae</taxon>
        <taxon>Eurotiales</taxon>
        <taxon>Aspergillaceae</taxon>
        <taxon>Aspergillus</taxon>
        <taxon>Aspergillus subgen. Aspergillus</taxon>
    </lineage>
</organism>
<evidence type="ECO:0000256" key="2">
    <source>
        <dbReference type="ARBA" id="ARBA00007520"/>
    </source>
</evidence>
<name>A0A1L9V580_ASPGL</name>
<dbReference type="InterPro" id="IPR036259">
    <property type="entry name" value="MFS_trans_sf"/>
</dbReference>
<feature type="transmembrane region" description="Helical" evidence="7">
    <location>
        <begin position="44"/>
        <end position="62"/>
    </location>
</feature>
<evidence type="ECO:0000259" key="8">
    <source>
        <dbReference type="PROSITE" id="PS50850"/>
    </source>
</evidence>
<dbReference type="Proteomes" id="UP000184300">
    <property type="component" value="Unassembled WGS sequence"/>
</dbReference>
<keyword evidence="3" id="KW-0813">Transport</keyword>
<sequence length="197" mass="21667">MWSLIIRLVVTAILSSLFLFTLDQTIVADVQPNIIAEFGSINKLPWLSVSFLLGTASTNLLWGRIYSQFNPKWIYMLCVAMFEIGSTVCGAAPNMNALIIGRALGGLGGGGMDLGVMLMLSLFMTPLERPKYIGIIGVIFGFGTVLRPVIGGAFSILYTQNRSLNGFQKRSHAFALQSPTKHRTYFNLAKFLDTYSQ</sequence>
<dbReference type="GO" id="GO:0005886">
    <property type="term" value="C:plasma membrane"/>
    <property type="evidence" value="ECO:0007669"/>
    <property type="project" value="TreeGrafter"/>
</dbReference>
<evidence type="ECO:0000256" key="7">
    <source>
        <dbReference type="SAM" id="Phobius"/>
    </source>
</evidence>
<evidence type="ECO:0000256" key="3">
    <source>
        <dbReference type="ARBA" id="ARBA00022448"/>
    </source>
</evidence>
<dbReference type="AlphaFoldDB" id="A0A1L9V580"/>
<accession>A0A1L9V580</accession>
<dbReference type="PROSITE" id="PS50850">
    <property type="entry name" value="MFS"/>
    <property type="match status" value="1"/>
</dbReference>
<dbReference type="GeneID" id="34464765"/>
<feature type="domain" description="Major facilitator superfamily (MFS) profile" evidence="8">
    <location>
        <begin position="9"/>
        <end position="197"/>
    </location>
</feature>
<evidence type="ECO:0000256" key="1">
    <source>
        <dbReference type="ARBA" id="ARBA00004141"/>
    </source>
</evidence>
<evidence type="ECO:0000313" key="10">
    <source>
        <dbReference type="Proteomes" id="UP000184300"/>
    </source>
</evidence>
<gene>
    <name evidence="9" type="ORF">ASPGLDRAFT_62064</name>
</gene>
<proteinExistence type="inferred from homology"/>
<dbReference type="PANTHER" id="PTHR23501:SF12">
    <property type="entry name" value="MAJOR FACILITATOR SUPERFAMILY (MFS) PROFILE DOMAIN-CONTAINING PROTEIN-RELATED"/>
    <property type="match status" value="1"/>
</dbReference>
<dbReference type="GO" id="GO:0022857">
    <property type="term" value="F:transmembrane transporter activity"/>
    <property type="evidence" value="ECO:0007669"/>
    <property type="project" value="InterPro"/>
</dbReference>
<dbReference type="VEuPathDB" id="FungiDB:ASPGLDRAFT_62064"/>